<dbReference type="InterPro" id="IPR024079">
    <property type="entry name" value="MetalloPept_cat_dom_sf"/>
</dbReference>
<evidence type="ECO:0000313" key="3">
    <source>
        <dbReference type="EMBL" id="KAF2490592.1"/>
    </source>
</evidence>
<dbReference type="GO" id="GO:0004222">
    <property type="term" value="F:metalloendopeptidase activity"/>
    <property type="evidence" value="ECO:0007669"/>
    <property type="project" value="InterPro"/>
</dbReference>
<keyword evidence="1" id="KW-0732">Signal</keyword>
<feature type="signal peptide" evidence="1">
    <location>
        <begin position="1"/>
        <end position="22"/>
    </location>
</feature>
<reference evidence="3" key="1">
    <citation type="journal article" date="2020" name="Stud. Mycol.">
        <title>101 Dothideomycetes genomes: a test case for predicting lifestyles and emergence of pathogens.</title>
        <authorList>
            <person name="Haridas S."/>
            <person name="Albert R."/>
            <person name="Binder M."/>
            <person name="Bloem J."/>
            <person name="Labutti K."/>
            <person name="Salamov A."/>
            <person name="Andreopoulos B."/>
            <person name="Baker S."/>
            <person name="Barry K."/>
            <person name="Bills G."/>
            <person name="Bluhm B."/>
            <person name="Cannon C."/>
            <person name="Castanera R."/>
            <person name="Culley D."/>
            <person name="Daum C."/>
            <person name="Ezra D."/>
            <person name="Gonzalez J."/>
            <person name="Henrissat B."/>
            <person name="Kuo A."/>
            <person name="Liang C."/>
            <person name="Lipzen A."/>
            <person name="Lutzoni F."/>
            <person name="Magnuson J."/>
            <person name="Mondo S."/>
            <person name="Nolan M."/>
            <person name="Ohm R."/>
            <person name="Pangilinan J."/>
            <person name="Park H.-J."/>
            <person name="Ramirez L."/>
            <person name="Alfaro M."/>
            <person name="Sun H."/>
            <person name="Tritt A."/>
            <person name="Yoshinaga Y."/>
            <person name="Zwiers L.-H."/>
            <person name="Turgeon B."/>
            <person name="Goodwin S."/>
            <person name="Spatafora J."/>
            <person name="Crous P."/>
            <person name="Grigoriev I."/>
        </authorList>
    </citation>
    <scope>NUCLEOTIDE SEQUENCE</scope>
    <source>
        <strain evidence="3">CBS 269.34</strain>
    </source>
</reference>
<dbReference type="OrthoDB" id="412874at2759"/>
<evidence type="ECO:0000256" key="1">
    <source>
        <dbReference type="SAM" id="SignalP"/>
    </source>
</evidence>
<dbReference type="Pfam" id="PF14521">
    <property type="entry name" value="Aspzincin_M35"/>
    <property type="match status" value="1"/>
</dbReference>
<evidence type="ECO:0000313" key="4">
    <source>
        <dbReference type="Proteomes" id="UP000799750"/>
    </source>
</evidence>
<accession>A0A6A6QE86</accession>
<dbReference type="AlphaFoldDB" id="A0A6A6QE86"/>
<protein>
    <submittedName>
        <fullName evidence="3">Zincin</fullName>
    </submittedName>
</protein>
<name>A0A6A6QE86_9PEZI</name>
<dbReference type="Gene3D" id="3.40.390.10">
    <property type="entry name" value="Collagenase (Catalytic Domain)"/>
    <property type="match status" value="1"/>
</dbReference>
<feature type="chain" id="PRO_5025511191" evidence="1">
    <location>
        <begin position="23"/>
        <end position="247"/>
    </location>
</feature>
<dbReference type="InterPro" id="IPR029463">
    <property type="entry name" value="Lys_MEP"/>
</dbReference>
<feature type="domain" description="Lysine-specific metallo-endopeptidase" evidence="2">
    <location>
        <begin position="56"/>
        <end position="220"/>
    </location>
</feature>
<keyword evidence="4" id="KW-1185">Reference proteome</keyword>
<proteinExistence type="predicted"/>
<dbReference type="SUPFAM" id="SSF55486">
    <property type="entry name" value="Metalloproteases ('zincins'), catalytic domain"/>
    <property type="match status" value="1"/>
</dbReference>
<sequence>MGPAPMFFLVLSLFHLVIQCSAGAIQIDGTCDSGRQRLIDLALGDVQRYARAASGAVDPNNKWYKAWFGGPSSPSMRDSDILNLFNTLWVTTNYPFDGLPFTVTIRCDGDDNPASVCGTRTTKAQVIYQTHTIFLCDIFWREPTRFLINLAPPSIYKPPESLDHFVTYGQLLLHELFHIMDPYIRDKKGGQAYGHEYTLRYALESANGARQNADNYAFFASAAYWASRGYRNWSTNPNCLTCRDELR</sequence>
<gene>
    <name evidence="3" type="ORF">BU16DRAFT_159244</name>
</gene>
<dbReference type="EMBL" id="MU004197">
    <property type="protein sequence ID" value="KAF2490592.1"/>
    <property type="molecule type" value="Genomic_DNA"/>
</dbReference>
<dbReference type="Proteomes" id="UP000799750">
    <property type="component" value="Unassembled WGS sequence"/>
</dbReference>
<evidence type="ECO:0000259" key="2">
    <source>
        <dbReference type="Pfam" id="PF14521"/>
    </source>
</evidence>
<organism evidence="3 4">
    <name type="scientific">Lophium mytilinum</name>
    <dbReference type="NCBI Taxonomy" id="390894"/>
    <lineage>
        <taxon>Eukaryota</taxon>
        <taxon>Fungi</taxon>
        <taxon>Dikarya</taxon>
        <taxon>Ascomycota</taxon>
        <taxon>Pezizomycotina</taxon>
        <taxon>Dothideomycetes</taxon>
        <taxon>Pleosporomycetidae</taxon>
        <taxon>Mytilinidiales</taxon>
        <taxon>Mytilinidiaceae</taxon>
        <taxon>Lophium</taxon>
    </lineage>
</organism>